<dbReference type="EMBL" id="CAWUHC010000071">
    <property type="protein sequence ID" value="CAK7228242.1"/>
    <property type="molecule type" value="Genomic_DNA"/>
</dbReference>
<proteinExistence type="predicted"/>
<name>A0ABP0C9F0_9PEZI</name>
<dbReference type="Gene3D" id="2.130.10.10">
    <property type="entry name" value="YVTN repeat-like/Quinoprotein amine dehydrogenase"/>
    <property type="match status" value="2"/>
</dbReference>
<dbReference type="SMART" id="SM00320">
    <property type="entry name" value="WD40"/>
    <property type="match status" value="2"/>
</dbReference>
<dbReference type="PANTHER" id="PTHR44215:SF1">
    <property type="entry name" value="WD REPEAT-CONTAINING PROTEIN 75"/>
    <property type="match status" value="1"/>
</dbReference>
<keyword evidence="6" id="KW-0804">Transcription</keyword>
<keyword evidence="3" id="KW-0698">rRNA processing</keyword>
<keyword evidence="11" id="KW-1185">Reference proteome</keyword>
<gene>
    <name evidence="10" type="primary">NAN1</name>
    <name evidence="10" type="ORF">SBRCBS47491_006838</name>
</gene>
<dbReference type="InterPro" id="IPR053826">
    <property type="entry name" value="WDR75"/>
</dbReference>
<organism evidence="10 11">
    <name type="scientific">Sporothrix bragantina</name>
    <dbReference type="NCBI Taxonomy" id="671064"/>
    <lineage>
        <taxon>Eukaryota</taxon>
        <taxon>Fungi</taxon>
        <taxon>Dikarya</taxon>
        <taxon>Ascomycota</taxon>
        <taxon>Pezizomycotina</taxon>
        <taxon>Sordariomycetes</taxon>
        <taxon>Sordariomycetidae</taxon>
        <taxon>Ophiostomatales</taxon>
        <taxon>Ophiostomataceae</taxon>
        <taxon>Sporothrix</taxon>
    </lineage>
</organism>
<keyword evidence="5" id="KW-0677">Repeat</keyword>
<keyword evidence="4 8" id="KW-0853">WD repeat</keyword>
<feature type="compositionally biased region" description="Basic and acidic residues" evidence="9">
    <location>
        <begin position="702"/>
        <end position="714"/>
    </location>
</feature>
<evidence type="ECO:0000256" key="8">
    <source>
        <dbReference type="PROSITE-ProRule" id="PRU00221"/>
    </source>
</evidence>
<dbReference type="InterPro" id="IPR001680">
    <property type="entry name" value="WD40_rpt"/>
</dbReference>
<feature type="region of interest" description="Disordered" evidence="9">
    <location>
        <begin position="1"/>
        <end position="58"/>
    </location>
</feature>
<dbReference type="PANTHER" id="PTHR44215">
    <property type="entry name" value="WD REPEAT-CONTAINING PROTEIN 75"/>
    <property type="match status" value="1"/>
</dbReference>
<sequence length="1031" mass="110761">MPSKKAAAAADSQKKRKRDKAEDVARLKKRRGQADEEETSADVPQTNGSTGQLTEPKSRAIADRPTTWKLSEPMGGSMSDIDPIFTLDEEHIIIVYRTSIQIYSTADSLLERRIKLPEEDRPLRIVAVALSPKSTELVWIGCADGALYRANWATGEMERIQRKQEPAPRLVGLTAELVQMGPLSKEVLYLSEGAPGAWSVAAYDATTLAKTAGRILFSVPSSNSTTAIDLLRTANGGRFVVGASGKTVFVGGLKATESSSQAAETLTDLAYQFYSLDAADEVSCLDVRASVHKKRGASLDLVIGCLRGAIYVYDDVFSRLQEATIESSRKKKVSVRPRKHHWHSNSVSAVKWSRDGNYFISGGPESVLVMWQTDTGKLDFLPHLSASIENIVVSPRGASYALHLDDNSSMVVSTAEMKPTFYVSGLQTLTLAQAPAKDTHVRRAYQPIDTITKPIPAAVNPTDASRIWLRVGNGQKASMTGELPSSSLLQTFDVSAFRSVGKQPLARTNPTDANITRSGAPVTEPTITHLCASRDGQWLASVDEWQPPERDISGIPGEPSLKREWARDRREVHLKFWSVTDRSSSSSEEAPSAEPEEYELVTRVDEAHFTKKAETIFAVEADTRHASRFVTLGDDGVVRFWGVKTRVRDGLVAKDDRGRPLQSWQCTQSVPLPLGESDDEASKTASAVSNSSSSSSSQALSDSKETSGSKDSSRRSGALAFSEDGSTVFAAFGGAGSDAVLYTIDAESGVVRDTLQGMFRGDVRGLAVMGASLVLLSADLRIFDIVADELRYGLRIVENVAATDIGTALNLTQLAVGRLSNTFVVAVPYKVGENASTSTSTALTLTTSSTTTTTTSSPPRLASRLIVYSPDHPEPLFTKNLPHLVVSLLPAVGLSGFLAIDAAAQVWSIADAADTTPLGQSLADLNLPTADDNTPVELNGDAAEGDNEDEEDDDDEKEDEEMQDANGAAATAGGEDDDTYGIEDTHDVVIAPQKLKEIFEAAPATAATSIEELFWQVSGLLSSLPSVARAG</sequence>
<evidence type="ECO:0000313" key="10">
    <source>
        <dbReference type="EMBL" id="CAK7228242.1"/>
    </source>
</evidence>
<comment type="subcellular location">
    <subcellularLocation>
        <location evidence="1">Nucleus</location>
        <location evidence="1">Nucleolus</location>
    </subcellularLocation>
</comment>
<feature type="compositionally biased region" description="Low complexity" evidence="9">
    <location>
        <begin position="683"/>
        <end position="701"/>
    </location>
</feature>
<evidence type="ECO:0000256" key="7">
    <source>
        <dbReference type="ARBA" id="ARBA00023242"/>
    </source>
</evidence>
<comment type="caution">
    <text evidence="10">The sequence shown here is derived from an EMBL/GenBank/DDBJ whole genome shotgun (WGS) entry which is preliminary data.</text>
</comment>
<feature type="compositionally biased region" description="Acidic residues" evidence="9">
    <location>
        <begin position="943"/>
        <end position="963"/>
    </location>
</feature>
<feature type="compositionally biased region" description="Polar residues" evidence="9">
    <location>
        <begin position="42"/>
        <end position="55"/>
    </location>
</feature>
<feature type="region of interest" description="Disordered" evidence="9">
    <location>
        <begin position="923"/>
        <end position="981"/>
    </location>
</feature>
<protein>
    <submittedName>
        <fullName evidence="10">NET1-associated nuclear protein 1</fullName>
    </submittedName>
</protein>
<dbReference type="CDD" id="cd23952">
    <property type="entry name" value="Utp17_CTD"/>
    <property type="match status" value="1"/>
</dbReference>
<reference evidence="10 11" key="1">
    <citation type="submission" date="2024-01" db="EMBL/GenBank/DDBJ databases">
        <authorList>
            <person name="Allen C."/>
            <person name="Tagirdzhanova G."/>
        </authorList>
    </citation>
    <scope>NUCLEOTIDE SEQUENCE [LARGE SCALE GENOMIC DNA]</scope>
</reference>
<dbReference type="SUPFAM" id="SSF69322">
    <property type="entry name" value="Tricorn protease domain 2"/>
    <property type="match status" value="1"/>
</dbReference>
<dbReference type="InterPro" id="IPR015943">
    <property type="entry name" value="WD40/YVTN_repeat-like_dom_sf"/>
</dbReference>
<evidence type="ECO:0000256" key="5">
    <source>
        <dbReference type="ARBA" id="ARBA00022737"/>
    </source>
</evidence>
<feature type="compositionally biased region" description="Low complexity" evidence="9">
    <location>
        <begin position="1"/>
        <end position="11"/>
    </location>
</feature>
<accession>A0ABP0C9F0</accession>
<evidence type="ECO:0000256" key="2">
    <source>
        <dbReference type="ARBA" id="ARBA00022517"/>
    </source>
</evidence>
<keyword evidence="7" id="KW-0539">Nucleus</keyword>
<evidence type="ECO:0000256" key="1">
    <source>
        <dbReference type="ARBA" id="ARBA00004604"/>
    </source>
</evidence>
<evidence type="ECO:0000256" key="6">
    <source>
        <dbReference type="ARBA" id="ARBA00023163"/>
    </source>
</evidence>
<dbReference type="PROSITE" id="PS50294">
    <property type="entry name" value="WD_REPEATS_REGION"/>
    <property type="match status" value="1"/>
</dbReference>
<feature type="repeat" description="WD" evidence="8">
    <location>
        <begin position="340"/>
        <end position="381"/>
    </location>
</feature>
<feature type="region of interest" description="Disordered" evidence="9">
    <location>
        <begin position="658"/>
        <end position="717"/>
    </location>
</feature>
<evidence type="ECO:0000256" key="4">
    <source>
        <dbReference type="ARBA" id="ARBA00022574"/>
    </source>
</evidence>
<dbReference type="Proteomes" id="UP001642406">
    <property type="component" value="Unassembled WGS sequence"/>
</dbReference>
<evidence type="ECO:0000256" key="9">
    <source>
        <dbReference type="SAM" id="MobiDB-lite"/>
    </source>
</evidence>
<dbReference type="Pfam" id="PF23869">
    <property type="entry name" value="Beta-prop_WDR75_1st"/>
    <property type="match status" value="1"/>
</dbReference>
<evidence type="ECO:0000256" key="3">
    <source>
        <dbReference type="ARBA" id="ARBA00022552"/>
    </source>
</evidence>
<feature type="compositionally biased region" description="Low complexity" evidence="9">
    <location>
        <begin position="964"/>
        <end position="973"/>
    </location>
</feature>
<evidence type="ECO:0000313" key="11">
    <source>
        <dbReference type="Proteomes" id="UP001642406"/>
    </source>
</evidence>
<keyword evidence="2" id="KW-0690">Ribosome biogenesis</keyword>
<dbReference type="PROSITE" id="PS50082">
    <property type="entry name" value="WD_REPEATS_2"/>
    <property type="match status" value="1"/>
</dbReference>